<accession>A0A2S7RP95</accession>
<evidence type="ECO:0000313" key="3">
    <source>
        <dbReference type="EMBL" id="PQF21082.1"/>
    </source>
</evidence>
<dbReference type="GO" id="GO:0016758">
    <property type="term" value="F:hexosyltransferase activity"/>
    <property type="evidence" value="ECO:0007669"/>
    <property type="project" value="InterPro"/>
</dbReference>
<comment type="caution">
    <text evidence="3">The sequence shown here is derived from an EMBL/GenBank/DDBJ whole genome shotgun (WGS) entry which is preliminary data.</text>
</comment>
<evidence type="ECO:0000259" key="2">
    <source>
        <dbReference type="Pfam" id="PF04101"/>
    </source>
</evidence>
<dbReference type="Proteomes" id="UP000237934">
    <property type="component" value="Unassembled WGS sequence"/>
</dbReference>
<reference evidence="3 4" key="1">
    <citation type="journal article" date="2018" name="Pathog. Dis.">
        <title>Whole-genome sequencing based characterization of antimicrobial resistance in Enterococcus.</title>
        <authorList>
            <person name="Tyson G."/>
        </authorList>
    </citation>
    <scope>NUCLEOTIDE SEQUENCE [LARGE SCALE GENOMIC DNA]</scope>
    <source>
        <strain evidence="3 4">CVM N55263</strain>
    </source>
</reference>
<dbReference type="PANTHER" id="PTHR21015:SF22">
    <property type="entry name" value="GLYCOSYLTRANSFERASE"/>
    <property type="match status" value="1"/>
</dbReference>
<proteinExistence type="predicted"/>
<dbReference type="SUPFAM" id="SSF53756">
    <property type="entry name" value="UDP-Glycosyltransferase/glycogen phosphorylase"/>
    <property type="match status" value="1"/>
</dbReference>
<dbReference type="RefSeq" id="WP_104872568.1">
    <property type="nucleotide sequence ID" value="NZ_PUAP01000047.1"/>
</dbReference>
<evidence type="ECO:0000313" key="4">
    <source>
        <dbReference type="Proteomes" id="UP000237934"/>
    </source>
</evidence>
<gene>
    <name evidence="3" type="ORF">CUS89_13950</name>
</gene>
<name>A0A2S7RP95_ENTMU</name>
<organism evidence="3 4">
    <name type="scientific">Enterococcus mundtii</name>
    <dbReference type="NCBI Taxonomy" id="53346"/>
    <lineage>
        <taxon>Bacteria</taxon>
        <taxon>Bacillati</taxon>
        <taxon>Bacillota</taxon>
        <taxon>Bacilli</taxon>
        <taxon>Lactobacillales</taxon>
        <taxon>Enterococcaceae</taxon>
        <taxon>Enterococcus</taxon>
    </lineage>
</organism>
<dbReference type="PANTHER" id="PTHR21015">
    <property type="entry name" value="UDP-N-ACETYLGLUCOSAMINE--N-ACETYLMURAMYL-(PENTAPEPTIDE) PYROPHOSPHORYL-UNDECAPRENOL N-ACETYLGLUCOSAMINE TRANSFERASE 1"/>
    <property type="match status" value="1"/>
</dbReference>
<dbReference type="InterPro" id="IPR007235">
    <property type="entry name" value="Glyco_trans_28_C"/>
</dbReference>
<dbReference type="EMBL" id="PUAP01000047">
    <property type="protein sequence ID" value="PQF21082.1"/>
    <property type="molecule type" value="Genomic_DNA"/>
</dbReference>
<protein>
    <recommendedName>
        <fullName evidence="2">Glycosyl transferase family 28 C-terminal domain-containing protein</fullName>
    </recommendedName>
</protein>
<dbReference type="AlphaFoldDB" id="A0A2S7RP95"/>
<sequence>METIIFAPATFNLAETTRMIEVANYLKDEAHCVFFGFSKTYKHLIEDAGFTFYLLNPIFTLKQEKQLIKVDQMKSIRHPFTFKIVEERVKNELAFYQKKQPKAIITGTNITAFLSARIYKVPLIYIKPFALTREQLSLHDAPAPKQLTQKIIPTNFIWSICKKIILHTRWKPYALKRVSKNHGLTLPKYTIDLLSGELDLLTTHPMFISEVPLPRNMRIVGPIYARLDLELPRPIKKVIQVAKANKVKLIYLSMGSSGNKKMILKLLNILTKLDCVVIAPIKHFITGDSSENNFGENIYLTELLPAHLISKEVDLSIIHGGEGTVQTACLSGKPFIGIGLQYEQELNIWYCEQFGNALTVRPNEIKDHKIINTLHKIFSRKYSQKAIEMKQLMNIVGAKNAAEIIKTEYL</sequence>
<dbReference type="Pfam" id="PF04101">
    <property type="entry name" value="Glyco_tran_28_C"/>
    <property type="match status" value="1"/>
</dbReference>
<keyword evidence="1" id="KW-0472">Membrane</keyword>
<feature type="domain" description="Glycosyl transferase family 28 C-terminal" evidence="2">
    <location>
        <begin position="296"/>
        <end position="390"/>
    </location>
</feature>
<evidence type="ECO:0000256" key="1">
    <source>
        <dbReference type="ARBA" id="ARBA00023136"/>
    </source>
</evidence>
<dbReference type="Gene3D" id="3.40.50.2000">
    <property type="entry name" value="Glycogen Phosphorylase B"/>
    <property type="match status" value="2"/>
</dbReference>